<name>A0A177ICL0_9CORY</name>
<dbReference type="EMBL" id="LSTQ01000023">
    <property type="protein sequence ID" value="OAH26533.1"/>
    <property type="molecule type" value="Genomic_DNA"/>
</dbReference>
<dbReference type="OrthoDB" id="7107919at2"/>
<evidence type="ECO:0008006" key="3">
    <source>
        <dbReference type="Google" id="ProtNLM"/>
    </source>
</evidence>
<dbReference type="Proteomes" id="UP000076947">
    <property type="component" value="Unassembled WGS sequence"/>
</dbReference>
<keyword evidence="2" id="KW-1185">Reference proteome</keyword>
<reference evidence="2" key="1">
    <citation type="submission" date="2016-02" db="EMBL/GenBank/DDBJ databases">
        <authorList>
            <person name="Kaur G."/>
            <person name="Nair G.R."/>
            <person name="Mayilraj S."/>
        </authorList>
    </citation>
    <scope>NUCLEOTIDE SEQUENCE [LARGE SCALE GENOMIC DNA]</scope>
    <source>
        <strain evidence="2">GA-15</strain>
    </source>
</reference>
<gene>
    <name evidence="1" type="ORF">AYJ05_03540</name>
</gene>
<dbReference type="RefSeq" id="WP_066840018.1">
    <property type="nucleotide sequence ID" value="NZ_LSTQ01000023.1"/>
</dbReference>
<organism evidence="1 2">
    <name type="scientific">Corynebacterium stationis</name>
    <dbReference type="NCBI Taxonomy" id="1705"/>
    <lineage>
        <taxon>Bacteria</taxon>
        <taxon>Bacillati</taxon>
        <taxon>Actinomycetota</taxon>
        <taxon>Actinomycetes</taxon>
        <taxon>Mycobacteriales</taxon>
        <taxon>Corynebacteriaceae</taxon>
        <taxon>Corynebacterium</taxon>
    </lineage>
</organism>
<proteinExistence type="predicted"/>
<protein>
    <recommendedName>
        <fullName evidence="3">TIGR04255 family protein</fullName>
    </recommendedName>
</protein>
<evidence type="ECO:0000313" key="2">
    <source>
        <dbReference type="Proteomes" id="UP000076947"/>
    </source>
</evidence>
<dbReference type="NCBIfam" id="TIGR04255">
    <property type="entry name" value="sporadTIGR04255"/>
    <property type="match status" value="1"/>
</dbReference>
<sequence>MSDRKRLRPFTGDDARQVRLAKSPIRLVLCQVAWPELVDFPDDFSEAARIFGRGIERYPVFEEHSQNNVILTPSGPVRGEEEKIYQWRSADNQWSVVLGRRFLSFYRTSYTSYSDFSARLEKVLIRLQEVLNVSVLERVGLRHVNQVVDPRLFEDLSGYIDEKVLGLSISQFATDLAQIESSQNQIVVTVNEAVMQARSGILPPQQTVDPAIPPHTDKSWVLDIDSNVSHQEPFDIAKTLDAAGDLADINYDFFKFAMKDKFFKTFGGE</sequence>
<dbReference type="AlphaFoldDB" id="A0A177ICL0"/>
<comment type="caution">
    <text evidence="1">The sequence shown here is derived from an EMBL/GenBank/DDBJ whole genome shotgun (WGS) entry which is preliminary data.</text>
</comment>
<accession>A0A177ICL0</accession>
<dbReference type="InterPro" id="IPR026349">
    <property type="entry name" value="CHP04255"/>
</dbReference>
<evidence type="ECO:0000313" key="1">
    <source>
        <dbReference type="EMBL" id="OAH26533.1"/>
    </source>
</evidence>